<organism evidence="1 2">
    <name type="scientific">Hypholoma sublateritium (strain FD-334 SS-4)</name>
    <dbReference type="NCBI Taxonomy" id="945553"/>
    <lineage>
        <taxon>Eukaryota</taxon>
        <taxon>Fungi</taxon>
        <taxon>Dikarya</taxon>
        <taxon>Basidiomycota</taxon>
        <taxon>Agaricomycotina</taxon>
        <taxon>Agaricomycetes</taxon>
        <taxon>Agaricomycetidae</taxon>
        <taxon>Agaricales</taxon>
        <taxon>Agaricineae</taxon>
        <taxon>Strophariaceae</taxon>
        <taxon>Hypholoma</taxon>
    </lineage>
</organism>
<evidence type="ECO:0000313" key="1">
    <source>
        <dbReference type="EMBL" id="KJA14794.1"/>
    </source>
</evidence>
<dbReference type="EMBL" id="KN817665">
    <property type="protein sequence ID" value="KJA14794.1"/>
    <property type="molecule type" value="Genomic_DNA"/>
</dbReference>
<dbReference type="AlphaFoldDB" id="A0A0D2N6R7"/>
<keyword evidence="2" id="KW-1185">Reference proteome</keyword>
<reference evidence="2" key="1">
    <citation type="submission" date="2014-04" db="EMBL/GenBank/DDBJ databases">
        <title>Evolutionary Origins and Diversification of the Mycorrhizal Mutualists.</title>
        <authorList>
            <consortium name="DOE Joint Genome Institute"/>
            <consortium name="Mycorrhizal Genomics Consortium"/>
            <person name="Kohler A."/>
            <person name="Kuo A."/>
            <person name="Nagy L.G."/>
            <person name="Floudas D."/>
            <person name="Copeland A."/>
            <person name="Barry K.W."/>
            <person name="Cichocki N."/>
            <person name="Veneault-Fourrey C."/>
            <person name="LaButti K."/>
            <person name="Lindquist E.A."/>
            <person name="Lipzen A."/>
            <person name="Lundell T."/>
            <person name="Morin E."/>
            <person name="Murat C."/>
            <person name="Riley R."/>
            <person name="Ohm R."/>
            <person name="Sun H."/>
            <person name="Tunlid A."/>
            <person name="Henrissat B."/>
            <person name="Grigoriev I.V."/>
            <person name="Hibbett D.S."/>
            <person name="Martin F."/>
        </authorList>
    </citation>
    <scope>NUCLEOTIDE SEQUENCE [LARGE SCALE GENOMIC DNA]</scope>
    <source>
        <strain evidence="2">FD-334 SS-4</strain>
    </source>
</reference>
<protein>
    <submittedName>
        <fullName evidence="1">Uncharacterized protein</fullName>
    </submittedName>
</protein>
<accession>A0A0D2N6R7</accession>
<dbReference type="Proteomes" id="UP000054270">
    <property type="component" value="Unassembled WGS sequence"/>
</dbReference>
<sequence>MHAVTRRVISKNSMYFKTRLRMHCILSSRLWSCVCYLWICWADVDYSAVRYSANVTIWRHYRYRETE</sequence>
<evidence type="ECO:0000313" key="2">
    <source>
        <dbReference type="Proteomes" id="UP000054270"/>
    </source>
</evidence>
<gene>
    <name evidence="1" type="ORF">HYPSUDRAFT_416642</name>
</gene>
<proteinExistence type="predicted"/>
<name>A0A0D2N6R7_HYPSF</name>